<dbReference type="AlphaFoldDB" id="A0A5B7FX60"/>
<dbReference type="Proteomes" id="UP000324222">
    <property type="component" value="Unassembled WGS sequence"/>
</dbReference>
<organism evidence="1 2">
    <name type="scientific">Portunus trituberculatus</name>
    <name type="common">Swimming crab</name>
    <name type="synonym">Neptunus trituberculatus</name>
    <dbReference type="NCBI Taxonomy" id="210409"/>
    <lineage>
        <taxon>Eukaryota</taxon>
        <taxon>Metazoa</taxon>
        <taxon>Ecdysozoa</taxon>
        <taxon>Arthropoda</taxon>
        <taxon>Crustacea</taxon>
        <taxon>Multicrustacea</taxon>
        <taxon>Malacostraca</taxon>
        <taxon>Eumalacostraca</taxon>
        <taxon>Eucarida</taxon>
        <taxon>Decapoda</taxon>
        <taxon>Pleocyemata</taxon>
        <taxon>Brachyura</taxon>
        <taxon>Eubrachyura</taxon>
        <taxon>Portunoidea</taxon>
        <taxon>Portunidae</taxon>
        <taxon>Portuninae</taxon>
        <taxon>Portunus</taxon>
    </lineage>
</organism>
<reference evidence="1 2" key="1">
    <citation type="submission" date="2019-05" db="EMBL/GenBank/DDBJ databases">
        <title>Another draft genome of Portunus trituberculatus and its Hox gene families provides insights of decapod evolution.</title>
        <authorList>
            <person name="Jeong J.-H."/>
            <person name="Song I."/>
            <person name="Kim S."/>
            <person name="Choi T."/>
            <person name="Kim D."/>
            <person name="Ryu S."/>
            <person name="Kim W."/>
        </authorList>
    </citation>
    <scope>NUCLEOTIDE SEQUENCE [LARGE SCALE GENOMIC DNA]</scope>
    <source>
        <tissue evidence="1">Muscle</tissue>
    </source>
</reference>
<protein>
    <submittedName>
        <fullName evidence="1">Uncharacterized protein</fullName>
    </submittedName>
</protein>
<proteinExistence type="predicted"/>
<gene>
    <name evidence="1" type="ORF">E2C01_043825</name>
</gene>
<dbReference type="EMBL" id="VSRR010009226">
    <property type="protein sequence ID" value="MPC50007.1"/>
    <property type="molecule type" value="Genomic_DNA"/>
</dbReference>
<sequence>MRFLSSTIQLVCSPLCVTYGARFLHGERLPGPLLLVFTRSQYVFTRSPIHTHTAAKFSRPLSFTHHGPPTSSSLRRYRRRLQPSYPLLVAAANTAAMLHQCLGTANASRLTRYMASSSQFPHRR</sequence>
<keyword evidence="2" id="KW-1185">Reference proteome</keyword>
<accession>A0A5B7FX60</accession>
<name>A0A5B7FX60_PORTR</name>
<comment type="caution">
    <text evidence="1">The sequence shown here is derived from an EMBL/GenBank/DDBJ whole genome shotgun (WGS) entry which is preliminary data.</text>
</comment>
<evidence type="ECO:0000313" key="1">
    <source>
        <dbReference type="EMBL" id="MPC50007.1"/>
    </source>
</evidence>
<evidence type="ECO:0000313" key="2">
    <source>
        <dbReference type="Proteomes" id="UP000324222"/>
    </source>
</evidence>